<accession>A0A926HUU2</accession>
<dbReference type="AlphaFoldDB" id="A0A926HUU2"/>
<dbReference type="Proteomes" id="UP000620366">
    <property type="component" value="Unassembled WGS sequence"/>
</dbReference>
<organism evidence="1 2">
    <name type="scientific">Feifania hominis</name>
    <dbReference type="NCBI Taxonomy" id="2763660"/>
    <lineage>
        <taxon>Bacteria</taxon>
        <taxon>Bacillati</taxon>
        <taxon>Bacillota</taxon>
        <taxon>Clostridia</taxon>
        <taxon>Eubacteriales</taxon>
        <taxon>Feifaniaceae</taxon>
        <taxon>Feifania</taxon>
    </lineage>
</organism>
<gene>
    <name evidence="1" type="ORF">H8695_11300</name>
</gene>
<reference evidence="1" key="1">
    <citation type="submission" date="2020-08" db="EMBL/GenBank/DDBJ databases">
        <title>Genome public.</title>
        <authorList>
            <person name="Liu C."/>
            <person name="Sun Q."/>
        </authorList>
    </citation>
    <scope>NUCLEOTIDE SEQUENCE</scope>
    <source>
        <strain evidence="1">BX7</strain>
    </source>
</reference>
<comment type="caution">
    <text evidence="1">The sequence shown here is derived from an EMBL/GenBank/DDBJ whole genome shotgun (WGS) entry which is preliminary data.</text>
</comment>
<evidence type="ECO:0000313" key="2">
    <source>
        <dbReference type="Proteomes" id="UP000620366"/>
    </source>
</evidence>
<sequence>MAINLHDKYANKIQTVFTTQSLIAGRLSTEYDFSGVKTVKVMTPQTVPMNDYTRTGSNRYGTPVEMEDIVQEMTLTQDKSFSLTVDKGNNLDQNGLKAAGKMLALQISERAVPTMDKYVFAALAQKAGKVVGNSTALSKTNVCDRISEGTLYLDDKEVPQDNRTLYVSNTTYKYLKHSDEFLGVDELAKTALAKGQVGQYDNMAVIKVPAGRWPANVNFMIVYKNSATAPVKLNDTKLHQDPPGISGNLLEGRQYYDCFVFGAKCDGVYVEVDTTSGKGTVLAAPTIAAATGAITPPSGATVKFTIDGSDPRYSHTAQVGTAAGTGAGVVVKAYAYKDGAYPSPVAETTLTA</sequence>
<dbReference type="EMBL" id="JACRSP010000007">
    <property type="protein sequence ID" value="MBC8537274.1"/>
    <property type="molecule type" value="Genomic_DNA"/>
</dbReference>
<evidence type="ECO:0000313" key="1">
    <source>
        <dbReference type="EMBL" id="MBC8537274.1"/>
    </source>
</evidence>
<keyword evidence="2" id="KW-1185">Reference proteome</keyword>
<dbReference type="RefSeq" id="WP_249301792.1">
    <property type="nucleotide sequence ID" value="NZ_JACRSP010000007.1"/>
</dbReference>
<protein>
    <recommendedName>
        <fullName evidence="3">N4-gp56 family major capsid protein</fullName>
    </recommendedName>
</protein>
<proteinExistence type="predicted"/>
<evidence type="ECO:0008006" key="3">
    <source>
        <dbReference type="Google" id="ProtNLM"/>
    </source>
</evidence>
<name>A0A926HUU2_9FIRM</name>